<dbReference type="EMBL" id="CP119321">
    <property type="protein sequence ID" value="WEK12390.1"/>
    <property type="molecule type" value="Genomic_DNA"/>
</dbReference>
<dbReference type="InterPro" id="IPR025402">
    <property type="entry name" value="DMP19_C"/>
</dbReference>
<evidence type="ECO:0000259" key="1">
    <source>
        <dbReference type="Pfam" id="PF14300"/>
    </source>
</evidence>
<protein>
    <recommendedName>
        <fullName evidence="1">DNA mimic protein DMP19 C-terminal domain-containing protein</fullName>
    </recommendedName>
</protein>
<accession>A0AAJ5W0W8</accession>
<feature type="domain" description="DNA mimic protein DMP19 C-terminal" evidence="1">
    <location>
        <begin position="23"/>
        <end position="125"/>
    </location>
</feature>
<dbReference type="Pfam" id="PF14300">
    <property type="entry name" value="DMP19"/>
    <property type="match status" value="1"/>
</dbReference>
<evidence type="ECO:0000313" key="3">
    <source>
        <dbReference type="Proteomes" id="UP001213972"/>
    </source>
</evidence>
<organism evidence="2 3">
    <name type="scientific">Candidatus Microbacterium phytovorans</name>
    <dbReference type="NCBI Taxonomy" id="3121374"/>
    <lineage>
        <taxon>Bacteria</taxon>
        <taxon>Bacillati</taxon>
        <taxon>Actinomycetota</taxon>
        <taxon>Actinomycetes</taxon>
        <taxon>Micrococcales</taxon>
        <taxon>Microbacteriaceae</taxon>
        <taxon>Microbacterium</taxon>
    </lineage>
</organism>
<proteinExistence type="predicted"/>
<name>A0AAJ5W0W8_9MICO</name>
<dbReference type="Proteomes" id="UP001213972">
    <property type="component" value="Chromosome"/>
</dbReference>
<sequence>MSAHTDAIWERALDLASPTDATHPGDAALLTVLTFHGLVHNGGLLNAVELHAHDEVYTSDAVVDAYRFLGLEDAAAAIDNAVLEERDLVTGDDDDDDDDDFSDAAERIDATYTLTDEDIDAALQVAFANDPEAFAPLD</sequence>
<gene>
    <name evidence="2" type="ORF">P0Y48_07835</name>
</gene>
<reference evidence="2" key="1">
    <citation type="submission" date="2023-03" db="EMBL/GenBank/DDBJ databases">
        <title>Andean soil-derived lignocellulolytic bacterial consortium as a source of novel taxa and putative plastic-active enzymes.</title>
        <authorList>
            <person name="Diaz-Garcia L."/>
            <person name="Chuvochina M."/>
            <person name="Feuerriegel G."/>
            <person name="Bunk B."/>
            <person name="Sproer C."/>
            <person name="Streit W.R."/>
            <person name="Rodriguez L.M."/>
            <person name="Overmann J."/>
            <person name="Jimenez D.J."/>
        </authorList>
    </citation>
    <scope>NUCLEOTIDE SEQUENCE</scope>
    <source>
        <strain evidence="2">MAG 4610</strain>
    </source>
</reference>
<evidence type="ECO:0000313" key="2">
    <source>
        <dbReference type="EMBL" id="WEK12390.1"/>
    </source>
</evidence>
<dbReference type="AlphaFoldDB" id="A0AAJ5W0W8"/>